<protein>
    <submittedName>
        <fullName evidence="2">ANKRD17 protein</fullName>
    </submittedName>
</protein>
<keyword evidence="3" id="KW-1185">Reference proteome</keyword>
<evidence type="ECO:0000256" key="1">
    <source>
        <dbReference type="SAM" id="MobiDB-lite"/>
    </source>
</evidence>
<feature type="region of interest" description="Disordered" evidence="1">
    <location>
        <begin position="43"/>
        <end position="77"/>
    </location>
</feature>
<sequence>MVESRLQLEQLISEGYTLDERGRYEPVIDLSFLNMSSMKDSCSQIRTQMQKQEEDKRKQEQAKLQAELDEEDTREDQQLLQEAGDLSYKVPTREWDSQFAQDNSPQKVADRGLCKLEAKVTEQRITRYMTAEPDDKGVVKVYIDDPDVANASKESIHVSFTMSTYTVRVGTSQLGKSSISRSHLDDS</sequence>
<comment type="caution">
    <text evidence="2">The sequence shown here is derived from an EMBL/GenBank/DDBJ whole genome shotgun (WGS) entry which is preliminary data.</text>
</comment>
<evidence type="ECO:0000313" key="3">
    <source>
        <dbReference type="Proteomes" id="UP000601435"/>
    </source>
</evidence>
<dbReference type="AlphaFoldDB" id="A0A812VTM0"/>
<organism evidence="2 3">
    <name type="scientific">Symbiodinium necroappetens</name>
    <dbReference type="NCBI Taxonomy" id="1628268"/>
    <lineage>
        <taxon>Eukaryota</taxon>
        <taxon>Sar</taxon>
        <taxon>Alveolata</taxon>
        <taxon>Dinophyceae</taxon>
        <taxon>Suessiales</taxon>
        <taxon>Symbiodiniaceae</taxon>
        <taxon>Symbiodinium</taxon>
    </lineage>
</organism>
<feature type="compositionally biased region" description="Basic and acidic residues" evidence="1">
    <location>
        <begin position="51"/>
        <end position="61"/>
    </location>
</feature>
<gene>
    <name evidence="2" type="primary">ANKRD17</name>
    <name evidence="2" type="ORF">SNEC2469_LOCUS18127</name>
</gene>
<dbReference type="EMBL" id="CAJNJA010030320">
    <property type="protein sequence ID" value="CAE7641752.1"/>
    <property type="molecule type" value="Genomic_DNA"/>
</dbReference>
<reference evidence="2" key="1">
    <citation type="submission" date="2021-02" db="EMBL/GenBank/DDBJ databases">
        <authorList>
            <person name="Dougan E. K."/>
            <person name="Rhodes N."/>
            <person name="Thang M."/>
            <person name="Chan C."/>
        </authorList>
    </citation>
    <scope>NUCLEOTIDE SEQUENCE</scope>
</reference>
<name>A0A812VTM0_9DINO</name>
<evidence type="ECO:0000313" key="2">
    <source>
        <dbReference type="EMBL" id="CAE7641752.1"/>
    </source>
</evidence>
<dbReference type="Proteomes" id="UP000601435">
    <property type="component" value="Unassembled WGS sequence"/>
</dbReference>
<accession>A0A812VTM0</accession>
<dbReference type="OrthoDB" id="443447at2759"/>
<proteinExistence type="predicted"/>